<feature type="transmembrane region" description="Helical" evidence="1">
    <location>
        <begin position="77"/>
        <end position="98"/>
    </location>
</feature>
<organism evidence="2 3">
    <name type="scientific">Desulfoscipio geothermicus DSM 3669</name>
    <dbReference type="NCBI Taxonomy" id="1121426"/>
    <lineage>
        <taxon>Bacteria</taxon>
        <taxon>Bacillati</taxon>
        <taxon>Bacillota</taxon>
        <taxon>Clostridia</taxon>
        <taxon>Eubacteriales</taxon>
        <taxon>Desulfallaceae</taxon>
        <taxon>Desulfoscipio</taxon>
    </lineage>
</organism>
<gene>
    <name evidence="2" type="ORF">SAMN05660706_11413</name>
</gene>
<protein>
    <submittedName>
        <fullName evidence="2">Uncharacterized protein</fullName>
    </submittedName>
</protein>
<feature type="transmembrane region" description="Helical" evidence="1">
    <location>
        <begin position="110"/>
        <end position="132"/>
    </location>
</feature>
<sequence>MSSFFVFFGSIIYVIQLGFAALSDKTFSRPNINLISIACHGLLLGVLFVSGHCAYLYAELAELPTEAPTGAPIAAEYGRLVAASILAVAGYETTKAVVRWIGATNNFRQIFLNFTTGATAVMTSGVLLYYMLR</sequence>
<keyword evidence="1" id="KW-1133">Transmembrane helix</keyword>
<feature type="transmembrane region" description="Helical" evidence="1">
    <location>
        <begin position="6"/>
        <end position="22"/>
    </location>
</feature>
<dbReference type="OrthoDB" id="9842147at2"/>
<dbReference type="RefSeq" id="WP_092483430.1">
    <property type="nucleotide sequence ID" value="NZ_FOYM01000014.1"/>
</dbReference>
<evidence type="ECO:0000313" key="3">
    <source>
        <dbReference type="Proteomes" id="UP000199584"/>
    </source>
</evidence>
<keyword evidence="3" id="KW-1185">Reference proteome</keyword>
<evidence type="ECO:0000256" key="1">
    <source>
        <dbReference type="SAM" id="Phobius"/>
    </source>
</evidence>
<evidence type="ECO:0000313" key="2">
    <source>
        <dbReference type="EMBL" id="SFR06950.1"/>
    </source>
</evidence>
<proteinExistence type="predicted"/>
<keyword evidence="1" id="KW-0472">Membrane</keyword>
<keyword evidence="1" id="KW-0812">Transmembrane</keyword>
<dbReference type="AlphaFoldDB" id="A0A1I6DNB9"/>
<name>A0A1I6DNB9_9FIRM</name>
<dbReference type="STRING" id="39060.SAMN05660706_11413"/>
<dbReference type="EMBL" id="FOYM01000014">
    <property type="protein sequence ID" value="SFR06950.1"/>
    <property type="molecule type" value="Genomic_DNA"/>
</dbReference>
<reference evidence="3" key="1">
    <citation type="submission" date="2016-10" db="EMBL/GenBank/DDBJ databases">
        <authorList>
            <person name="Varghese N."/>
            <person name="Submissions S."/>
        </authorList>
    </citation>
    <scope>NUCLEOTIDE SEQUENCE [LARGE SCALE GENOMIC DNA]</scope>
    <source>
        <strain evidence="3">DSM 3669</strain>
    </source>
</reference>
<dbReference type="Proteomes" id="UP000199584">
    <property type="component" value="Unassembled WGS sequence"/>
</dbReference>
<accession>A0A1I6DNB9</accession>
<feature type="transmembrane region" description="Helical" evidence="1">
    <location>
        <begin position="34"/>
        <end position="57"/>
    </location>
</feature>